<keyword evidence="1" id="KW-0560">Oxidoreductase</keyword>
<evidence type="ECO:0000313" key="5">
    <source>
        <dbReference type="Proteomes" id="UP001602370"/>
    </source>
</evidence>
<dbReference type="PANTHER" id="PTHR43539">
    <property type="entry name" value="FLAVIN-BINDING MONOOXYGENASE-LIKE PROTEIN (AFU_ORTHOLOGUE AFUA_4G09220)"/>
    <property type="match status" value="1"/>
</dbReference>
<dbReference type="EMBL" id="JBIBDZ010000008">
    <property type="protein sequence ID" value="MFF5921668.1"/>
    <property type="molecule type" value="Genomic_DNA"/>
</dbReference>
<name>A0ABW6XVY2_9ACTN</name>
<evidence type="ECO:0000313" key="4">
    <source>
        <dbReference type="EMBL" id="MFF5921668.1"/>
    </source>
</evidence>
<dbReference type="PANTHER" id="PTHR43539:SF91">
    <property type="entry name" value="FAD-DEPENDENT URATE HYDROXYLASE"/>
    <property type="match status" value="1"/>
</dbReference>
<evidence type="ECO:0000256" key="2">
    <source>
        <dbReference type="SAM" id="MobiDB-lite"/>
    </source>
</evidence>
<proteinExistence type="predicted"/>
<dbReference type="SUPFAM" id="SSF51905">
    <property type="entry name" value="FAD/NAD(P)-binding domain"/>
    <property type="match status" value="1"/>
</dbReference>
<keyword evidence="5" id="KW-1185">Reference proteome</keyword>
<evidence type="ECO:0000256" key="1">
    <source>
        <dbReference type="ARBA" id="ARBA00023002"/>
    </source>
</evidence>
<dbReference type="Proteomes" id="UP001602370">
    <property type="component" value="Unassembled WGS sequence"/>
</dbReference>
<gene>
    <name evidence="4" type="ORF">ACFY8C_25455</name>
</gene>
<dbReference type="InterPro" id="IPR036188">
    <property type="entry name" value="FAD/NAD-bd_sf"/>
</dbReference>
<dbReference type="InterPro" id="IPR050982">
    <property type="entry name" value="Auxin_biosynth/cation_transpt"/>
</dbReference>
<dbReference type="PRINTS" id="PR00411">
    <property type="entry name" value="PNDRDTASEI"/>
</dbReference>
<feature type="region of interest" description="Disordered" evidence="2">
    <location>
        <begin position="222"/>
        <end position="247"/>
    </location>
</feature>
<protein>
    <submittedName>
        <fullName evidence="4">FAD-dependent oxidoreductase</fullName>
    </submittedName>
</protein>
<organism evidence="4 5">
    <name type="scientific">Streptomyces flavochromogenes</name>
    <dbReference type="NCBI Taxonomy" id="68199"/>
    <lineage>
        <taxon>Bacteria</taxon>
        <taxon>Bacillati</taxon>
        <taxon>Actinomycetota</taxon>
        <taxon>Actinomycetes</taxon>
        <taxon>Kitasatosporales</taxon>
        <taxon>Streptomycetaceae</taxon>
        <taxon>Streptomyces</taxon>
    </lineage>
</organism>
<dbReference type="Pfam" id="PF07992">
    <property type="entry name" value="Pyr_redox_2"/>
    <property type="match status" value="1"/>
</dbReference>
<dbReference type="RefSeq" id="WP_051820731.1">
    <property type="nucleotide sequence ID" value="NZ_JBIBDZ010000008.1"/>
</dbReference>
<dbReference type="Gene3D" id="3.50.50.60">
    <property type="entry name" value="FAD/NAD(P)-binding domain"/>
    <property type="match status" value="1"/>
</dbReference>
<reference evidence="4 5" key="1">
    <citation type="submission" date="2024-10" db="EMBL/GenBank/DDBJ databases">
        <title>The Natural Products Discovery Center: Release of the First 8490 Sequenced Strains for Exploring Actinobacteria Biosynthetic Diversity.</title>
        <authorList>
            <person name="Kalkreuter E."/>
            <person name="Kautsar S.A."/>
            <person name="Yang D."/>
            <person name="Bader C.D."/>
            <person name="Teijaro C.N."/>
            <person name="Fluegel L."/>
            <person name="Davis C.M."/>
            <person name="Simpson J.R."/>
            <person name="Lauterbach L."/>
            <person name="Steele A.D."/>
            <person name="Gui C."/>
            <person name="Meng S."/>
            <person name="Li G."/>
            <person name="Viehrig K."/>
            <person name="Ye F."/>
            <person name="Su P."/>
            <person name="Kiefer A.F."/>
            <person name="Nichols A."/>
            <person name="Cepeda A.J."/>
            <person name="Yan W."/>
            <person name="Fan B."/>
            <person name="Jiang Y."/>
            <person name="Adhikari A."/>
            <person name="Zheng C.-J."/>
            <person name="Schuster L."/>
            <person name="Cowan T.M."/>
            <person name="Smanski M.J."/>
            <person name="Chevrette M.G."/>
            <person name="De Carvalho L.P.S."/>
            <person name="Shen B."/>
        </authorList>
    </citation>
    <scope>NUCLEOTIDE SEQUENCE [LARGE SCALE GENOMIC DNA]</scope>
    <source>
        <strain evidence="4 5">NPDC012605</strain>
    </source>
</reference>
<feature type="domain" description="FAD/NAD(P)-binding" evidence="3">
    <location>
        <begin position="19"/>
        <end position="223"/>
    </location>
</feature>
<sequence length="419" mass="44040">MAQGSPPRPGTTARRRLPVVVVGAGPFGLATAAWLTATGASPRVFGEPMETWRTHMPDGMFLKSVPAASSISAPEDGHRFADFRAALGRRPVGDTYPIPVDEFIAYGHWFQERLVPDVERTAVRDVRRADGGFGVTLDSGEEIEARAVVVATGLVAYAFRPAGLAPLVAAGRASHSCDHPDLAGFAGRRVAVVGAGQSALESAALLHEAGARPVVIARTGSLLFGDPPPTDRPSARPGPTRLRKPGSALGPGWSLFAVSRGPAAYRHLPLPVRTRLLRTVLGPSGAWWLRDRVNGHVPVLCGRRLVAARLQDGADGAVRLEMEDTAGRKDVLDTDHVLAATGYRVDVGRIPVLDPALRTAVRTWPGGPPVLSAGCESSVPGLYFTGLAAAPTFGPLLRFVHGTTFAAHRVAASVAGGNR</sequence>
<accession>A0ABW6XVY2</accession>
<comment type="caution">
    <text evidence="4">The sequence shown here is derived from an EMBL/GenBank/DDBJ whole genome shotgun (WGS) entry which is preliminary data.</text>
</comment>
<evidence type="ECO:0000259" key="3">
    <source>
        <dbReference type="Pfam" id="PF07992"/>
    </source>
</evidence>
<dbReference type="InterPro" id="IPR023753">
    <property type="entry name" value="FAD/NAD-binding_dom"/>
</dbReference>
<dbReference type="PRINTS" id="PR00368">
    <property type="entry name" value="FADPNR"/>
</dbReference>